<dbReference type="Proteomes" id="UP001302321">
    <property type="component" value="Unassembled WGS sequence"/>
</dbReference>
<name>A0AAN6VVW7_9PEZI</name>
<proteinExistence type="predicted"/>
<evidence type="ECO:0000313" key="1">
    <source>
        <dbReference type="EMBL" id="KAK4170744.1"/>
    </source>
</evidence>
<dbReference type="EMBL" id="MU866796">
    <property type="protein sequence ID" value="KAK4170744.1"/>
    <property type="molecule type" value="Genomic_DNA"/>
</dbReference>
<keyword evidence="2" id="KW-1185">Reference proteome</keyword>
<gene>
    <name evidence="1" type="ORF">QBC36DRAFT_341379</name>
</gene>
<reference evidence="1" key="2">
    <citation type="submission" date="2023-05" db="EMBL/GenBank/DDBJ databases">
        <authorList>
            <consortium name="Lawrence Berkeley National Laboratory"/>
            <person name="Steindorff A."/>
            <person name="Hensen N."/>
            <person name="Bonometti L."/>
            <person name="Westerberg I."/>
            <person name="Brannstrom I.O."/>
            <person name="Guillou S."/>
            <person name="Cros-Aarteil S."/>
            <person name="Calhoun S."/>
            <person name="Haridas S."/>
            <person name="Kuo A."/>
            <person name="Mondo S."/>
            <person name="Pangilinan J."/>
            <person name="Riley R."/>
            <person name="Labutti K."/>
            <person name="Andreopoulos B."/>
            <person name="Lipzen A."/>
            <person name="Chen C."/>
            <person name="Yanf M."/>
            <person name="Daum C."/>
            <person name="Ng V."/>
            <person name="Clum A."/>
            <person name="Ohm R."/>
            <person name="Martin F."/>
            <person name="Silar P."/>
            <person name="Natvig D."/>
            <person name="Lalanne C."/>
            <person name="Gautier V."/>
            <person name="Ament-Velasquez S.L."/>
            <person name="Kruys A."/>
            <person name="Hutchinson M.I."/>
            <person name="Powell A.J."/>
            <person name="Barry K."/>
            <person name="Miller A.N."/>
            <person name="Grigoriev I.V."/>
            <person name="Debuchy R."/>
            <person name="Gladieux P."/>
            <person name="Thoren M.H."/>
            <person name="Johannesson H."/>
        </authorList>
    </citation>
    <scope>NUCLEOTIDE SEQUENCE</scope>
    <source>
        <strain evidence="1">CBS 892.96</strain>
    </source>
</reference>
<dbReference type="AlphaFoldDB" id="A0AAN6VVW7"/>
<comment type="caution">
    <text evidence="1">The sequence shown here is derived from an EMBL/GenBank/DDBJ whole genome shotgun (WGS) entry which is preliminary data.</text>
</comment>
<accession>A0AAN6VVW7</accession>
<protein>
    <submittedName>
        <fullName evidence="1">Uncharacterized protein</fullName>
    </submittedName>
</protein>
<organism evidence="1 2">
    <name type="scientific">Triangularia setosa</name>
    <dbReference type="NCBI Taxonomy" id="2587417"/>
    <lineage>
        <taxon>Eukaryota</taxon>
        <taxon>Fungi</taxon>
        <taxon>Dikarya</taxon>
        <taxon>Ascomycota</taxon>
        <taxon>Pezizomycotina</taxon>
        <taxon>Sordariomycetes</taxon>
        <taxon>Sordariomycetidae</taxon>
        <taxon>Sordariales</taxon>
        <taxon>Podosporaceae</taxon>
        <taxon>Triangularia</taxon>
    </lineage>
</organism>
<reference evidence="1" key="1">
    <citation type="journal article" date="2023" name="Mol. Phylogenet. Evol.">
        <title>Genome-scale phylogeny and comparative genomics of the fungal order Sordariales.</title>
        <authorList>
            <person name="Hensen N."/>
            <person name="Bonometti L."/>
            <person name="Westerberg I."/>
            <person name="Brannstrom I.O."/>
            <person name="Guillou S."/>
            <person name="Cros-Aarteil S."/>
            <person name="Calhoun S."/>
            <person name="Haridas S."/>
            <person name="Kuo A."/>
            <person name="Mondo S."/>
            <person name="Pangilinan J."/>
            <person name="Riley R."/>
            <person name="LaButti K."/>
            <person name="Andreopoulos B."/>
            <person name="Lipzen A."/>
            <person name="Chen C."/>
            <person name="Yan M."/>
            <person name="Daum C."/>
            <person name="Ng V."/>
            <person name="Clum A."/>
            <person name="Steindorff A."/>
            <person name="Ohm R.A."/>
            <person name="Martin F."/>
            <person name="Silar P."/>
            <person name="Natvig D.O."/>
            <person name="Lalanne C."/>
            <person name="Gautier V."/>
            <person name="Ament-Velasquez S.L."/>
            <person name="Kruys A."/>
            <person name="Hutchinson M.I."/>
            <person name="Powell A.J."/>
            <person name="Barry K."/>
            <person name="Miller A.N."/>
            <person name="Grigoriev I.V."/>
            <person name="Debuchy R."/>
            <person name="Gladieux P."/>
            <person name="Hiltunen Thoren M."/>
            <person name="Johannesson H."/>
        </authorList>
    </citation>
    <scope>NUCLEOTIDE SEQUENCE</scope>
    <source>
        <strain evidence="1">CBS 892.96</strain>
    </source>
</reference>
<sequence>MDRQSKSSLFRIPFELRDVIYSYLFTSTRLTFGLRVTSDNQSIITVQPSLHALALLCICRRVNAEIAKSWLSQVLFSFEDSKTMLDKLSILPFEELSLIRYVSVRGEPLHLTYLSKSQVHHHLVGVIKLLPGLQLHRLTVFGGRGDKCQYRILDELVKYGNGWRELRFISHSSGMLGYAYYCFDTALSNRYQRRPQPEYWQRVVEERDGAQSYPSVLVYRAKRASHRGDILRPQARELIQQSDAGLPFGSSEYGAAEDPVLVSEGERGKELMVVVQRGQNGVNYVEKEDSPLLPGLDIRRDFPGKSWIEIRAVCIEAWDTEDRTASQFVLDSYRDIDEYTWTACSTYNPTTRASLLNTLVDASG</sequence>
<dbReference type="PANTHER" id="PTHR38790">
    <property type="entry name" value="2EXR DOMAIN-CONTAINING PROTEIN-RELATED"/>
    <property type="match status" value="1"/>
</dbReference>
<dbReference type="PANTHER" id="PTHR38790:SF4">
    <property type="entry name" value="2EXR DOMAIN-CONTAINING PROTEIN"/>
    <property type="match status" value="1"/>
</dbReference>
<evidence type="ECO:0000313" key="2">
    <source>
        <dbReference type="Proteomes" id="UP001302321"/>
    </source>
</evidence>